<dbReference type="Proteomes" id="UP000199657">
    <property type="component" value="Unassembled WGS sequence"/>
</dbReference>
<protein>
    <recommendedName>
        <fullName evidence="5">DUF1674 domain-containing protein</fullName>
    </recommendedName>
</protein>
<name>A0A1H8QBN2_9GAMM</name>
<dbReference type="PANTHER" id="PTHR28524">
    <property type="entry name" value="SUCCINATE DEHYDROGENASE ASSEMBLY FACTOR 4, MITOCHONDRIAL"/>
    <property type="match status" value="1"/>
</dbReference>
<sequence>MTTPEETPTPTSGPAGESVQQDNTADPADPSTWPEEFGGQTGPEPTRYGDWEKGGRCTDF</sequence>
<proteinExistence type="inferred from homology"/>
<dbReference type="Pfam" id="PF07896">
    <property type="entry name" value="DUF1674"/>
    <property type="match status" value="1"/>
</dbReference>
<feature type="compositionally biased region" description="Basic and acidic residues" evidence="2">
    <location>
        <begin position="47"/>
        <end position="60"/>
    </location>
</feature>
<dbReference type="InterPro" id="IPR012875">
    <property type="entry name" value="SDHF4"/>
</dbReference>
<evidence type="ECO:0000313" key="4">
    <source>
        <dbReference type="Proteomes" id="UP000199657"/>
    </source>
</evidence>
<dbReference type="AlphaFoldDB" id="A0A1H8QBN2"/>
<keyword evidence="4" id="KW-1185">Reference proteome</keyword>
<evidence type="ECO:0008006" key="5">
    <source>
        <dbReference type="Google" id="ProtNLM"/>
    </source>
</evidence>
<reference evidence="3 4" key="1">
    <citation type="submission" date="2016-10" db="EMBL/GenBank/DDBJ databases">
        <authorList>
            <person name="de Groot N.N."/>
        </authorList>
    </citation>
    <scope>NUCLEOTIDE SEQUENCE [LARGE SCALE GENOMIC DNA]</scope>
    <source>
        <strain evidence="3 4">CGMCC 1.6291</strain>
    </source>
</reference>
<feature type="compositionally biased region" description="Low complexity" evidence="2">
    <location>
        <begin position="1"/>
        <end position="10"/>
    </location>
</feature>
<gene>
    <name evidence="3" type="ORF">SAMN04488052_101478</name>
</gene>
<dbReference type="STRING" id="406100.SAMN04488052_101478"/>
<accession>A0A1H8QBN2</accession>
<dbReference type="RefSeq" id="WP_091639597.1">
    <property type="nucleotide sequence ID" value="NZ_FOEG01000001.1"/>
</dbReference>
<evidence type="ECO:0000256" key="2">
    <source>
        <dbReference type="SAM" id="MobiDB-lite"/>
    </source>
</evidence>
<dbReference type="EMBL" id="FOEG01000001">
    <property type="protein sequence ID" value="SEO51622.1"/>
    <property type="molecule type" value="Genomic_DNA"/>
</dbReference>
<dbReference type="OrthoDB" id="8481828at2"/>
<organism evidence="3 4">
    <name type="scientific">Aquisalimonas asiatica</name>
    <dbReference type="NCBI Taxonomy" id="406100"/>
    <lineage>
        <taxon>Bacteria</taxon>
        <taxon>Pseudomonadati</taxon>
        <taxon>Pseudomonadota</taxon>
        <taxon>Gammaproteobacteria</taxon>
        <taxon>Chromatiales</taxon>
        <taxon>Ectothiorhodospiraceae</taxon>
        <taxon>Aquisalimonas</taxon>
    </lineage>
</organism>
<dbReference type="PANTHER" id="PTHR28524:SF3">
    <property type="entry name" value="SUCCINATE DEHYDROGENASE ASSEMBLY FACTOR 4, MITOCHONDRIAL"/>
    <property type="match status" value="1"/>
</dbReference>
<evidence type="ECO:0000313" key="3">
    <source>
        <dbReference type="EMBL" id="SEO51622.1"/>
    </source>
</evidence>
<comment type="similarity">
    <text evidence="1">Belongs to the SDHAF4 family.</text>
</comment>
<evidence type="ECO:0000256" key="1">
    <source>
        <dbReference type="ARBA" id="ARBA00005701"/>
    </source>
</evidence>
<feature type="region of interest" description="Disordered" evidence="2">
    <location>
        <begin position="1"/>
        <end position="60"/>
    </location>
</feature>